<proteinExistence type="predicted"/>
<evidence type="ECO:0000313" key="1">
    <source>
        <dbReference type="EMBL" id="MBB5887465.1"/>
    </source>
</evidence>
<evidence type="ECO:0000313" key="2">
    <source>
        <dbReference type="Proteomes" id="UP000562464"/>
    </source>
</evidence>
<organism evidence="1 2">
    <name type="scientific">Lactovum miscens</name>
    <dbReference type="NCBI Taxonomy" id="190387"/>
    <lineage>
        <taxon>Bacteria</taxon>
        <taxon>Bacillati</taxon>
        <taxon>Bacillota</taxon>
        <taxon>Bacilli</taxon>
        <taxon>Lactobacillales</taxon>
        <taxon>Streptococcaceae</taxon>
        <taxon>Lactovum</taxon>
    </lineage>
</organism>
<keyword evidence="2" id="KW-1185">Reference proteome</keyword>
<protein>
    <submittedName>
        <fullName evidence="1">Uncharacterized protein</fullName>
    </submittedName>
</protein>
<dbReference type="EMBL" id="JACHHV010000003">
    <property type="protein sequence ID" value="MBB5887465.1"/>
    <property type="molecule type" value="Genomic_DNA"/>
</dbReference>
<comment type="caution">
    <text evidence="1">The sequence shown here is derived from an EMBL/GenBank/DDBJ whole genome shotgun (WGS) entry which is preliminary data.</text>
</comment>
<name>A0A841C4W0_9LACT</name>
<dbReference type="AlphaFoldDB" id="A0A841C4W0"/>
<accession>A0A841C4W0</accession>
<sequence>MIFRPHRIEKNVAKRNVVLKINLFVKQILKYFYEFGKDQHYIDQVRN</sequence>
<dbReference type="Proteomes" id="UP000562464">
    <property type="component" value="Unassembled WGS sequence"/>
</dbReference>
<reference evidence="1 2" key="1">
    <citation type="submission" date="2020-08" db="EMBL/GenBank/DDBJ databases">
        <title>Genomic Encyclopedia of Type Strains, Phase IV (KMG-IV): sequencing the most valuable type-strain genomes for metagenomic binning, comparative biology and taxonomic classification.</title>
        <authorList>
            <person name="Goeker M."/>
        </authorList>
    </citation>
    <scope>NUCLEOTIDE SEQUENCE [LARGE SCALE GENOMIC DNA]</scope>
    <source>
        <strain evidence="1 2">DSM 14925</strain>
    </source>
</reference>
<gene>
    <name evidence="1" type="ORF">HNQ37_000335</name>
</gene>